<reference evidence="3" key="1">
    <citation type="submission" date="2019-12" db="EMBL/GenBank/DDBJ databases">
        <title>Mycobacterium spongiae sp. nov.</title>
        <authorList>
            <person name="Stinear T."/>
        </authorList>
    </citation>
    <scope>NUCLEOTIDE SEQUENCE</scope>
    <source>
        <strain evidence="3">FSD4b-SM</strain>
    </source>
</reference>
<dbReference type="InterPro" id="IPR050237">
    <property type="entry name" value="ATP-dep_AMP-bd_enzyme"/>
</dbReference>
<feature type="domain" description="AMP-binding enzyme C-terminal" evidence="2">
    <location>
        <begin position="384"/>
        <end position="458"/>
    </location>
</feature>
<dbReference type="AlphaFoldDB" id="A0A975JYT7"/>
<dbReference type="InterPro" id="IPR042099">
    <property type="entry name" value="ANL_N_sf"/>
</dbReference>
<dbReference type="Gene3D" id="3.30.300.30">
    <property type="match status" value="1"/>
</dbReference>
<dbReference type="PANTHER" id="PTHR43767:SF1">
    <property type="entry name" value="NONRIBOSOMAL PEPTIDE SYNTHASE PES1 (EUROFUNG)-RELATED"/>
    <property type="match status" value="1"/>
</dbReference>
<evidence type="ECO:0000313" key="4">
    <source>
        <dbReference type="Proteomes" id="UP000682202"/>
    </source>
</evidence>
<proteinExistence type="predicted"/>
<evidence type="ECO:0000259" key="1">
    <source>
        <dbReference type="Pfam" id="PF00501"/>
    </source>
</evidence>
<gene>
    <name evidence="3" type="ORF">F6B93_12460</name>
</gene>
<evidence type="ECO:0000313" key="3">
    <source>
        <dbReference type="EMBL" id="QUR67805.1"/>
    </source>
</evidence>
<dbReference type="InterPro" id="IPR000873">
    <property type="entry name" value="AMP-dep_synth/lig_dom"/>
</dbReference>
<evidence type="ECO:0000259" key="2">
    <source>
        <dbReference type="Pfam" id="PF13193"/>
    </source>
</evidence>
<dbReference type="SUPFAM" id="SSF56801">
    <property type="entry name" value="Acetyl-CoA synthetase-like"/>
    <property type="match status" value="1"/>
</dbReference>
<dbReference type="InterPro" id="IPR025110">
    <property type="entry name" value="AMP-bd_C"/>
</dbReference>
<accession>A0A975JYT7</accession>
<dbReference type="Proteomes" id="UP000682202">
    <property type="component" value="Chromosome"/>
</dbReference>
<dbReference type="PANTHER" id="PTHR43767">
    <property type="entry name" value="LONG-CHAIN-FATTY-ACID--COA LIGASE"/>
    <property type="match status" value="1"/>
</dbReference>
<dbReference type="EMBL" id="CP046600">
    <property type="protein sequence ID" value="QUR67805.1"/>
    <property type="molecule type" value="Genomic_DNA"/>
</dbReference>
<sequence>MELLVSDIFRNAARTVPDRPALAIGERSWTFGELDLISEHVARCLANRGIGVGDHISNRADISIATVALFIAASKLGAVFVPIDPALSEREAGELERLVDPGLALGPSQATDLLEEAEHLPCEPTLPDMELHEDAPHVSFFTSGSTGEPKPIALSNRVSVLRSHPGAQPEHRGAAMCPFPLFHVAAWMIALQQWQNRALVILPLDFTAATICRGIAAHRAERIYCIPAIWRRIFDYVEQAETPDLSSIRIADTGTSATPPSLIESLKALLPQAHIRVFYGSTEAGPVTVLEGAALTGRAGSCGLPMQGVQLRMSHDGELQLRGPCVFDPPAQGHDPSRGSNSFTADGWLHTGDLAEIDDDGYVYITGRAKDIIRSAGHSISPAEVEAVVAGLPGIQDVAVIGIPDPDWGEIVCAAMVVEPGQRAPTLEFVRKRYADRLASFKHPRRIVVVDEIPRTASTQQVMRRLLIDRITGAASGGQPGERG</sequence>
<dbReference type="InterPro" id="IPR045851">
    <property type="entry name" value="AMP-bd_C_sf"/>
</dbReference>
<dbReference type="KEGG" id="mspg:F6B93_12460"/>
<organism evidence="3 4">
    <name type="scientific">Mycobacterium spongiae</name>
    <dbReference type="NCBI Taxonomy" id="886343"/>
    <lineage>
        <taxon>Bacteria</taxon>
        <taxon>Bacillati</taxon>
        <taxon>Actinomycetota</taxon>
        <taxon>Actinomycetes</taxon>
        <taxon>Mycobacteriales</taxon>
        <taxon>Mycobacteriaceae</taxon>
        <taxon>Mycobacterium</taxon>
    </lineage>
</organism>
<name>A0A975JYT7_9MYCO</name>
<dbReference type="GO" id="GO:0016878">
    <property type="term" value="F:acid-thiol ligase activity"/>
    <property type="evidence" value="ECO:0007669"/>
    <property type="project" value="UniProtKB-ARBA"/>
</dbReference>
<dbReference type="Gene3D" id="3.40.50.12780">
    <property type="entry name" value="N-terminal domain of ligase-like"/>
    <property type="match status" value="1"/>
</dbReference>
<dbReference type="Pfam" id="PF00501">
    <property type="entry name" value="AMP-binding"/>
    <property type="match status" value="1"/>
</dbReference>
<dbReference type="RefSeq" id="WP_211695379.1">
    <property type="nucleotide sequence ID" value="NZ_CP046600.1"/>
</dbReference>
<dbReference type="Pfam" id="PF13193">
    <property type="entry name" value="AMP-binding_C"/>
    <property type="match status" value="1"/>
</dbReference>
<keyword evidence="4" id="KW-1185">Reference proteome</keyword>
<feature type="domain" description="AMP-dependent synthetase/ligase" evidence="1">
    <location>
        <begin position="9"/>
        <end position="325"/>
    </location>
</feature>
<protein>
    <submittedName>
        <fullName evidence="3">AMP-binding protein</fullName>
    </submittedName>
</protein>